<evidence type="ECO:0000313" key="9">
    <source>
        <dbReference type="EMBL" id="SMP09319.1"/>
    </source>
</evidence>
<comment type="similarity">
    <text evidence="6">Belongs to the ferredoxin--NADP reductase type 2 family.</text>
</comment>
<dbReference type="AlphaFoldDB" id="A0AA46ADZ9"/>
<evidence type="ECO:0000256" key="7">
    <source>
        <dbReference type="SAM" id="Phobius"/>
    </source>
</evidence>
<dbReference type="InterPro" id="IPR022890">
    <property type="entry name" value="Fd--NADP_Rdtase_type_2"/>
</dbReference>
<organism evidence="9 10">
    <name type="scientific">Laceyella tengchongensis</name>
    <dbReference type="NCBI Taxonomy" id="574699"/>
    <lineage>
        <taxon>Bacteria</taxon>
        <taxon>Bacillati</taxon>
        <taxon>Bacillota</taxon>
        <taxon>Bacilli</taxon>
        <taxon>Bacillales</taxon>
        <taxon>Thermoactinomycetaceae</taxon>
        <taxon>Laceyella</taxon>
    </lineage>
</organism>
<evidence type="ECO:0000313" key="10">
    <source>
        <dbReference type="Proteomes" id="UP001157946"/>
    </source>
</evidence>
<sequence>MKKDGLYDVTIIGGGPVGLFSAFYSGMREMKTKLIESGPELGGKVSMFFPEKTIRDIGGIPAITGADLVERLKEQAQTFAPTIICGQRISGLERLEDGTFLLTSTQGDIHHTRTIILTVGHGIFEPIKLDIEGAERYESGNLHYSVGELDKFKGKHVLISGGGNAAVDWANELLPIAKKVTVIHRRDEFRGHEQHVTHMSEAAVTLTPYALKALHGESDHIQKVTIEHLETGETRELEIDELIVNHGIRGDLGGINDWGLEMKDGHFVVNNAMETNIPGIFAAGDAVTYPNKLKLITGGFTEGPVAVNSAKKHLQPESPLADLYSTHHDKFVDA</sequence>
<evidence type="ECO:0000259" key="8">
    <source>
        <dbReference type="Pfam" id="PF07992"/>
    </source>
</evidence>
<dbReference type="Pfam" id="PF07992">
    <property type="entry name" value="Pyr_redox_2"/>
    <property type="match status" value="1"/>
</dbReference>
<comment type="caution">
    <text evidence="9">The sequence shown here is derived from an EMBL/GenBank/DDBJ whole genome shotgun (WGS) entry which is preliminary data.</text>
</comment>
<dbReference type="PRINTS" id="PR00469">
    <property type="entry name" value="PNDRDTASEII"/>
</dbReference>
<keyword evidence="3 6" id="KW-0274">FAD</keyword>
<dbReference type="SUPFAM" id="SSF51905">
    <property type="entry name" value="FAD/NAD(P)-binding domain"/>
    <property type="match status" value="1"/>
</dbReference>
<comment type="cofactor">
    <cofactor evidence="6">
        <name>FAD</name>
        <dbReference type="ChEBI" id="CHEBI:57692"/>
    </cofactor>
    <text evidence="6">Binds 1 FAD per subunit.</text>
</comment>
<dbReference type="EC" id="1.18.1.2" evidence="6"/>
<keyword evidence="7" id="KW-0812">Transmembrane</keyword>
<feature type="domain" description="FAD/NAD(P)-binding" evidence="8">
    <location>
        <begin position="7"/>
        <end position="296"/>
    </location>
</feature>
<feature type="binding site" evidence="6">
    <location>
        <position position="124"/>
    </location>
    <ligand>
        <name>FAD</name>
        <dbReference type="ChEBI" id="CHEBI:57692"/>
    </ligand>
</feature>
<feature type="binding site" evidence="6">
    <location>
        <position position="285"/>
    </location>
    <ligand>
        <name>FAD</name>
        <dbReference type="ChEBI" id="CHEBI:57692"/>
    </ligand>
</feature>
<keyword evidence="2 6" id="KW-0285">Flavoprotein</keyword>
<evidence type="ECO:0000256" key="3">
    <source>
        <dbReference type="ARBA" id="ARBA00022827"/>
    </source>
</evidence>
<protein>
    <recommendedName>
        <fullName evidence="6">Ferredoxin--NADP reductase</fullName>
        <shortName evidence="6">FNR</shortName>
        <shortName evidence="6">Fd-NADP(+) reductase</shortName>
        <ecNumber evidence="6">1.18.1.2</ecNumber>
    </recommendedName>
</protein>
<gene>
    <name evidence="9" type="ORF">SAMN06265361_10283</name>
</gene>
<evidence type="ECO:0000256" key="1">
    <source>
        <dbReference type="ARBA" id="ARBA00011738"/>
    </source>
</evidence>
<dbReference type="Gene3D" id="3.50.50.60">
    <property type="entry name" value="FAD/NAD(P)-binding domain"/>
    <property type="match status" value="2"/>
</dbReference>
<dbReference type="HAMAP" id="MF_01685">
    <property type="entry name" value="FENR2"/>
    <property type="match status" value="1"/>
</dbReference>
<accession>A0AA46ADZ9</accession>
<feature type="binding site" evidence="6">
    <location>
        <position position="89"/>
    </location>
    <ligand>
        <name>FAD</name>
        <dbReference type="ChEBI" id="CHEBI:57692"/>
    </ligand>
</feature>
<dbReference type="PRINTS" id="PR00368">
    <property type="entry name" value="FADPNR"/>
</dbReference>
<feature type="binding site" evidence="6">
    <location>
        <position position="326"/>
    </location>
    <ligand>
        <name>FAD</name>
        <dbReference type="ChEBI" id="CHEBI:57692"/>
    </ligand>
</feature>
<feature type="transmembrane region" description="Helical" evidence="7">
    <location>
        <begin position="6"/>
        <end position="24"/>
    </location>
</feature>
<dbReference type="PANTHER" id="PTHR48105">
    <property type="entry name" value="THIOREDOXIN REDUCTASE 1-RELATED-RELATED"/>
    <property type="match status" value="1"/>
</dbReference>
<feature type="binding site" evidence="6">
    <location>
        <position position="36"/>
    </location>
    <ligand>
        <name>FAD</name>
        <dbReference type="ChEBI" id="CHEBI:57692"/>
    </ligand>
</feature>
<evidence type="ECO:0000256" key="4">
    <source>
        <dbReference type="ARBA" id="ARBA00022857"/>
    </source>
</evidence>
<dbReference type="GO" id="GO:0050661">
    <property type="term" value="F:NADP binding"/>
    <property type="evidence" value="ECO:0007669"/>
    <property type="project" value="UniProtKB-UniRule"/>
</dbReference>
<keyword evidence="5 6" id="KW-0560">Oxidoreductase</keyword>
<dbReference type="GO" id="GO:0050660">
    <property type="term" value="F:flavin adenine dinucleotide binding"/>
    <property type="evidence" value="ECO:0007669"/>
    <property type="project" value="UniProtKB-UniRule"/>
</dbReference>
<dbReference type="RefSeq" id="WP_102992765.1">
    <property type="nucleotide sequence ID" value="NZ_FXTU01000002.1"/>
</dbReference>
<dbReference type="InterPro" id="IPR036188">
    <property type="entry name" value="FAD/NAD-bd_sf"/>
</dbReference>
<comment type="catalytic activity">
    <reaction evidence="6">
        <text>2 reduced [2Fe-2S]-[ferredoxin] + NADP(+) + H(+) = 2 oxidized [2Fe-2S]-[ferredoxin] + NADPH</text>
        <dbReference type="Rhea" id="RHEA:20125"/>
        <dbReference type="Rhea" id="RHEA-COMP:10000"/>
        <dbReference type="Rhea" id="RHEA-COMP:10001"/>
        <dbReference type="ChEBI" id="CHEBI:15378"/>
        <dbReference type="ChEBI" id="CHEBI:33737"/>
        <dbReference type="ChEBI" id="CHEBI:33738"/>
        <dbReference type="ChEBI" id="CHEBI:57783"/>
        <dbReference type="ChEBI" id="CHEBI:58349"/>
        <dbReference type="EC" id="1.18.1.2"/>
    </reaction>
</comment>
<keyword evidence="4 6" id="KW-0521">NADP</keyword>
<dbReference type="Proteomes" id="UP001157946">
    <property type="component" value="Unassembled WGS sequence"/>
</dbReference>
<reference evidence="9" key="1">
    <citation type="submission" date="2017-05" db="EMBL/GenBank/DDBJ databases">
        <authorList>
            <person name="Varghese N."/>
            <person name="Submissions S."/>
        </authorList>
    </citation>
    <scope>NUCLEOTIDE SEQUENCE</scope>
    <source>
        <strain evidence="9">DSM 45262</strain>
    </source>
</reference>
<evidence type="ECO:0000256" key="2">
    <source>
        <dbReference type="ARBA" id="ARBA00022630"/>
    </source>
</evidence>
<keyword evidence="7" id="KW-1133">Transmembrane helix</keyword>
<name>A0AA46ADZ9_9BACL</name>
<evidence type="ECO:0000256" key="6">
    <source>
        <dbReference type="HAMAP-Rule" id="MF_01685"/>
    </source>
</evidence>
<dbReference type="GO" id="GO:0004324">
    <property type="term" value="F:ferredoxin-NADP+ reductase activity"/>
    <property type="evidence" value="ECO:0007669"/>
    <property type="project" value="UniProtKB-UniRule"/>
</dbReference>
<feature type="binding site" evidence="6">
    <location>
        <position position="44"/>
    </location>
    <ligand>
        <name>FAD</name>
        <dbReference type="ChEBI" id="CHEBI:57692"/>
    </ligand>
</feature>
<proteinExistence type="inferred from homology"/>
<keyword evidence="7" id="KW-0472">Membrane</keyword>
<keyword evidence="10" id="KW-1185">Reference proteome</keyword>
<comment type="caution">
    <text evidence="6">Lacks conserved residue(s) required for the propagation of feature annotation.</text>
</comment>
<evidence type="ECO:0000256" key="5">
    <source>
        <dbReference type="ARBA" id="ARBA00023002"/>
    </source>
</evidence>
<dbReference type="EMBL" id="FXTU01000002">
    <property type="protein sequence ID" value="SMP09319.1"/>
    <property type="molecule type" value="Genomic_DNA"/>
</dbReference>
<dbReference type="InterPro" id="IPR023753">
    <property type="entry name" value="FAD/NAD-binding_dom"/>
</dbReference>
<comment type="subunit">
    <text evidence="1 6">Homodimer.</text>
</comment>
<dbReference type="InterPro" id="IPR050097">
    <property type="entry name" value="Ferredoxin-NADP_redctase_2"/>
</dbReference>
<feature type="binding site" evidence="6">
    <location>
        <position position="49"/>
    </location>
    <ligand>
        <name>FAD</name>
        <dbReference type="ChEBI" id="CHEBI:57692"/>
    </ligand>
</feature>